<feature type="transmembrane region" description="Helical" evidence="1">
    <location>
        <begin position="337"/>
        <end position="357"/>
    </location>
</feature>
<organism evidence="2 3">
    <name type="scientific">Nitrosococcus wardiae</name>
    <dbReference type="NCBI Taxonomy" id="1814290"/>
    <lineage>
        <taxon>Bacteria</taxon>
        <taxon>Pseudomonadati</taxon>
        <taxon>Pseudomonadota</taxon>
        <taxon>Gammaproteobacteria</taxon>
        <taxon>Chromatiales</taxon>
        <taxon>Chromatiaceae</taxon>
        <taxon>Nitrosococcus</taxon>
    </lineage>
</organism>
<evidence type="ECO:0000256" key="1">
    <source>
        <dbReference type="SAM" id="Phobius"/>
    </source>
</evidence>
<gene>
    <name evidence="2" type="ORF">E3U44_05905</name>
</gene>
<feature type="transmembrane region" description="Helical" evidence="1">
    <location>
        <begin position="434"/>
        <end position="455"/>
    </location>
</feature>
<name>A0A4P7BXP3_9GAMM</name>
<feature type="transmembrane region" description="Helical" evidence="1">
    <location>
        <begin position="363"/>
        <end position="383"/>
    </location>
</feature>
<feature type="transmembrane region" description="Helical" evidence="1">
    <location>
        <begin position="924"/>
        <end position="948"/>
    </location>
</feature>
<feature type="transmembrane region" description="Helical" evidence="1">
    <location>
        <begin position="532"/>
        <end position="551"/>
    </location>
</feature>
<dbReference type="Pfam" id="PF00873">
    <property type="entry name" value="ACR_tran"/>
    <property type="match status" value="1"/>
</dbReference>
<evidence type="ECO:0000313" key="3">
    <source>
        <dbReference type="Proteomes" id="UP000294325"/>
    </source>
</evidence>
<dbReference type="Gene3D" id="3.30.2090.10">
    <property type="entry name" value="Multidrug efflux transporter AcrB TolC docking domain, DN and DC subdomains"/>
    <property type="match status" value="2"/>
</dbReference>
<feature type="transmembrane region" description="Helical" evidence="1">
    <location>
        <begin position="20"/>
        <end position="38"/>
    </location>
</feature>
<proteinExistence type="predicted"/>
<dbReference type="Gene3D" id="3.30.70.1320">
    <property type="entry name" value="Multidrug efflux transporter AcrB pore domain like"/>
    <property type="match status" value="1"/>
</dbReference>
<feature type="transmembrane region" description="Helical" evidence="1">
    <location>
        <begin position="968"/>
        <end position="989"/>
    </location>
</feature>
<reference evidence="2 3" key="1">
    <citation type="submission" date="2019-03" db="EMBL/GenBank/DDBJ databases">
        <title>The genome sequence of Nitrosococcus wardiae strain D1FHST reveals the archetypal metabolic capacity of ammonia-oxidizing Gammaproteobacteria.</title>
        <authorList>
            <person name="Wang L."/>
            <person name="Lim C.K."/>
            <person name="Hanson T.E."/>
            <person name="Dang H."/>
            <person name="Klotz M.G."/>
        </authorList>
    </citation>
    <scope>NUCLEOTIDE SEQUENCE [LARGE SCALE GENOMIC DNA]</scope>
    <source>
        <strain evidence="2 3">D1FHS</strain>
    </source>
</reference>
<evidence type="ECO:0000313" key="2">
    <source>
        <dbReference type="EMBL" id="QBQ54087.1"/>
    </source>
</evidence>
<dbReference type="Proteomes" id="UP000294325">
    <property type="component" value="Chromosome"/>
</dbReference>
<keyword evidence="1" id="KW-1133">Transmembrane helix</keyword>
<dbReference type="SUPFAM" id="SSF82714">
    <property type="entry name" value="Multidrug efflux transporter AcrB TolC docking domain, DN and DC subdomains"/>
    <property type="match status" value="2"/>
</dbReference>
<accession>A0A4P7BXP3</accession>
<feature type="transmembrane region" description="Helical" evidence="1">
    <location>
        <begin position="875"/>
        <end position="892"/>
    </location>
</feature>
<dbReference type="GO" id="GO:0042910">
    <property type="term" value="F:xenobiotic transmembrane transporter activity"/>
    <property type="evidence" value="ECO:0007669"/>
    <property type="project" value="TreeGrafter"/>
</dbReference>
<protein>
    <submittedName>
        <fullName evidence="2">Efflux RND transporter permease subunit</fullName>
    </submittedName>
</protein>
<dbReference type="RefSeq" id="WP_134357127.1">
    <property type="nucleotide sequence ID" value="NZ_CP038033.1"/>
</dbReference>
<dbReference type="PANTHER" id="PTHR32063:SF33">
    <property type="entry name" value="RND SUPERFAMILY EFFLUX PUMP PERMEASE COMPONENT"/>
    <property type="match status" value="1"/>
</dbReference>
<keyword evidence="1" id="KW-0812">Transmembrane</keyword>
<dbReference type="AlphaFoldDB" id="A0A4P7BXP3"/>
<dbReference type="SUPFAM" id="SSF82866">
    <property type="entry name" value="Multidrug efflux transporter AcrB transmembrane domain"/>
    <property type="match status" value="2"/>
</dbReference>
<dbReference type="EMBL" id="CP038033">
    <property type="protein sequence ID" value="QBQ54087.1"/>
    <property type="molecule type" value="Genomic_DNA"/>
</dbReference>
<feature type="transmembrane region" description="Helical" evidence="1">
    <location>
        <begin position="1001"/>
        <end position="1027"/>
    </location>
</feature>
<feature type="transmembrane region" description="Helical" evidence="1">
    <location>
        <begin position="462"/>
        <end position="485"/>
    </location>
</feature>
<keyword evidence="3" id="KW-1185">Reference proteome</keyword>
<dbReference type="GO" id="GO:0005886">
    <property type="term" value="C:plasma membrane"/>
    <property type="evidence" value="ECO:0007669"/>
    <property type="project" value="TreeGrafter"/>
</dbReference>
<dbReference type="PRINTS" id="PR00702">
    <property type="entry name" value="ACRIFLAVINRP"/>
</dbReference>
<feature type="transmembrane region" description="Helical" evidence="1">
    <location>
        <begin position="898"/>
        <end position="917"/>
    </location>
</feature>
<keyword evidence="1" id="KW-0472">Membrane</keyword>
<feature type="transmembrane region" description="Helical" evidence="1">
    <location>
        <begin position="390"/>
        <end position="414"/>
    </location>
</feature>
<dbReference type="Gene3D" id="3.30.70.1440">
    <property type="entry name" value="Multidrug efflux transporter AcrB pore domain"/>
    <property type="match status" value="1"/>
</dbReference>
<dbReference type="InterPro" id="IPR001036">
    <property type="entry name" value="Acrflvin-R"/>
</dbReference>
<dbReference type="Gene3D" id="3.30.70.1430">
    <property type="entry name" value="Multidrug efflux transporter AcrB pore domain"/>
    <property type="match status" value="2"/>
</dbReference>
<dbReference type="Gene3D" id="1.20.1640.10">
    <property type="entry name" value="Multidrug efflux transporter AcrB transmembrane domain"/>
    <property type="match status" value="2"/>
</dbReference>
<sequence length="1089" mass="119126">MDYASSSPQGGLIGLFTRHRVAANLLMLTMIVSGMWALSQLNRQFFPNFALDVINVSVVWRGASAEDVSRSITERLEEELRTLDGLKKLTSTSAYGLSTLTLEYHKGTDMGVALDKVKEQIGQIRDLPLDSESPESSLVSRYENIARVLVTGPEDPRELRQLVHNFERDLLNRGIAKIAIVGLPQQEIAIQIPVAHLHELEMSLGQVAERVANISRDLPAGTIGRDDVARQLRSLEQRRDSLAFADIPLKAEADGRLIRLGDVATIERRPRDGETRLLYQGKPAVELQLQRAETGDSLQGAEILAQWLKEVRPTLPTGIELHLFNQSWELIKERIGLLLKNGGGGLILVIGILFLFLNGRVAGWVAIGIPVSFLATLAVLWAAGGSINMISLFALIMALGIIVDDAIVVGEDALTQHQQGLPPLPAAEEGARRMLLPVLASSLTTIAAFLPLMLIGDVTGNILFDIPMVVICVILASLIESFLVLPGHLRHSFERMKEHREGKVRRLLNQAFEHFRERLFRPLALLAVRHRWSTISAALGLLLIALGLLLGGRINFTFFPSPEGIVIFANTSFVAGTPPQRVAAFITELEQALYETEAAFGQDLIVASTVKLGSTTTAGGRATRNGDRFGLVAVELISPDRREVRNQEFIRAWKGRIELPPGIESFTLTEQQTGPPGQDLDIALVGKDEMTLKSAAVELADALRKTPGVSAVEDDLPYGQEQLVYRLTAEGESLGLTVEDVGRQLRSAYEGRLVQIFQEGGDEIEVRVTLPDDERHSLASLTHLAIQLPNGSTAPLDTVVDLSSRRGFDVLRHTQGKLAVHVSGTVDRTINNSNRILADLERGLLPELRARYGIQTGFEGRAEEQRDTLGDMQRGVLLALALIYLILAGVFSSYGWPLVVMAAIPLGLVGAILGHYVMGIDLTILSLFGFFGLSGIVVNDSIILVTFYKQLREQGQPYNEALVEAACQRLRAVLLTSLTTIGGLTPLLFERSLQAQFLIPMAVSISFGLMFATVLVLLVVPALLSIYESSLARLKPTPKAATPRKAAPEIGLDSISSREYTAINTYELEQRKQGKMRKISAENAGSRQQ</sequence>
<dbReference type="PANTHER" id="PTHR32063">
    <property type="match status" value="1"/>
</dbReference>
<dbReference type="InterPro" id="IPR027463">
    <property type="entry name" value="AcrB_DN_DC_subdom"/>
</dbReference>
<dbReference type="OrthoDB" id="5287122at2"/>
<dbReference type="KEGG" id="nwr:E3U44_05905"/>
<dbReference type="SUPFAM" id="SSF82693">
    <property type="entry name" value="Multidrug efflux transporter AcrB pore domain, PN1, PN2, PC1 and PC2 subdomains"/>
    <property type="match status" value="1"/>
</dbReference>